<feature type="compositionally biased region" description="Low complexity" evidence="4">
    <location>
        <begin position="420"/>
        <end position="430"/>
    </location>
</feature>
<keyword evidence="1" id="KW-0489">Methyltransferase</keyword>
<feature type="region of interest" description="Disordered" evidence="4">
    <location>
        <begin position="420"/>
        <end position="445"/>
    </location>
</feature>
<keyword evidence="2" id="KW-0808">Transferase</keyword>
<evidence type="ECO:0000256" key="3">
    <source>
        <dbReference type="ARBA" id="ARBA00022691"/>
    </source>
</evidence>
<dbReference type="InterPro" id="IPR029063">
    <property type="entry name" value="SAM-dependent_MTases_sf"/>
</dbReference>
<dbReference type="PROSITE" id="PS00094">
    <property type="entry name" value="C5_MTASE_1"/>
    <property type="match status" value="1"/>
</dbReference>
<evidence type="ECO:0000313" key="6">
    <source>
        <dbReference type="Proteomes" id="UP001642464"/>
    </source>
</evidence>
<sequence>MVEIDKRKQEYLRTRFPSARWVFDDMKEMGKKSAKTWDGSEQTIPEVDLFVAGFPCVSISTLTVTPGSVMDPACQSGYDRVWTSLTKLGYLVTALGCNTADYGLPQQRSRANVEATIAKLRGNTGCGSDREVAIWLLQWKKSGEMLGLRLPASVDEDTFMEEDERDSWHIGEFGLVANKDFEGENPWVNNSEFGCCGRPLTEDKVLLPLSRELLLPESLDPDSDLRFAERARPSTEATSAQKGQHRWLTMLRSMLNMTNYNMKGQPVIVLNLTPYVEDVGVFRLREKQEEIKGGFNTSMLFYQSVWFLNKDQYGAARLTREVVDSWLQGKLEFGGQRINLEPPQLTAEEINSVPGGTAAMNKLDSVQFEVLDRQGGKMMIRQDEHKFWSSQGGVITEEYNTLRANHLQLAGAGVAVGASGSEVVETETAPTEPPSEPPAASEEAESLSKLQETVGVELKCTSEINGVELILGKDSSLWLLAGADKLINKHAQLGGFGTGQYVPAEGEEGLEFQLVMGDKSLVQLDESSWKADGTGTSVVSFYKLLVMCESEKHITEHKVSYLNVTRKSDTNLEGGMDGFEIGYKNRMRFKCLAQDRMSGKNFFQSNWNNYKV</sequence>
<dbReference type="InterPro" id="IPR018117">
    <property type="entry name" value="C5_DNA_meth_AS"/>
</dbReference>
<dbReference type="Gene3D" id="3.40.50.150">
    <property type="entry name" value="Vaccinia Virus protein VP39"/>
    <property type="match status" value="1"/>
</dbReference>
<gene>
    <name evidence="5" type="ORF">SCF082_LOCUS17221</name>
</gene>
<dbReference type="Proteomes" id="UP001642464">
    <property type="component" value="Unassembled WGS sequence"/>
</dbReference>
<name>A0ABP0KGL8_9DINO</name>
<evidence type="ECO:0000313" key="5">
    <source>
        <dbReference type="EMBL" id="CAK9025787.1"/>
    </source>
</evidence>
<accession>A0ABP0KGL8</accession>
<comment type="caution">
    <text evidence="5">The sequence shown here is derived from an EMBL/GenBank/DDBJ whole genome shotgun (WGS) entry which is preliminary data.</text>
</comment>
<reference evidence="5 6" key="1">
    <citation type="submission" date="2024-02" db="EMBL/GenBank/DDBJ databases">
        <authorList>
            <person name="Chen Y."/>
            <person name="Shah S."/>
            <person name="Dougan E. K."/>
            <person name="Thang M."/>
            <person name="Chan C."/>
        </authorList>
    </citation>
    <scope>NUCLEOTIDE SEQUENCE [LARGE SCALE GENOMIC DNA]</scope>
</reference>
<protein>
    <recommendedName>
        <fullName evidence="7">DNA (cytosine-5-)-methyltransferase</fullName>
    </recommendedName>
</protein>
<dbReference type="SUPFAM" id="SSF53335">
    <property type="entry name" value="S-adenosyl-L-methionine-dependent methyltransferases"/>
    <property type="match status" value="1"/>
</dbReference>
<evidence type="ECO:0000256" key="2">
    <source>
        <dbReference type="ARBA" id="ARBA00022679"/>
    </source>
</evidence>
<evidence type="ECO:0000256" key="4">
    <source>
        <dbReference type="SAM" id="MobiDB-lite"/>
    </source>
</evidence>
<proteinExistence type="predicted"/>
<evidence type="ECO:0008006" key="7">
    <source>
        <dbReference type="Google" id="ProtNLM"/>
    </source>
</evidence>
<dbReference type="EMBL" id="CAXAMM010011325">
    <property type="protein sequence ID" value="CAK9025787.1"/>
    <property type="molecule type" value="Genomic_DNA"/>
</dbReference>
<keyword evidence="6" id="KW-1185">Reference proteome</keyword>
<organism evidence="5 6">
    <name type="scientific">Durusdinium trenchii</name>
    <dbReference type="NCBI Taxonomy" id="1381693"/>
    <lineage>
        <taxon>Eukaryota</taxon>
        <taxon>Sar</taxon>
        <taxon>Alveolata</taxon>
        <taxon>Dinophyceae</taxon>
        <taxon>Suessiales</taxon>
        <taxon>Symbiodiniaceae</taxon>
        <taxon>Durusdinium</taxon>
    </lineage>
</organism>
<evidence type="ECO:0000256" key="1">
    <source>
        <dbReference type="ARBA" id="ARBA00022603"/>
    </source>
</evidence>
<keyword evidence="3" id="KW-0949">S-adenosyl-L-methionine</keyword>